<keyword evidence="1" id="KW-1133">Transmembrane helix</keyword>
<dbReference type="EMBL" id="NZBU01000010">
    <property type="protein sequence ID" value="MAG22323.1"/>
    <property type="molecule type" value="Genomic_DNA"/>
</dbReference>
<evidence type="ECO:0000313" key="3">
    <source>
        <dbReference type="Proteomes" id="UP000226592"/>
    </source>
</evidence>
<accession>A0A2D6M1M3</accession>
<reference evidence="3" key="1">
    <citation type="submission" date="2017-09" db="EMBL/GenBank/DDBJ databases">
        <title>The Reconstruction of 2,631 Draft Metagenome-Assembled Genomes from the Global Oceans.</title>
        <authorList>
            <person name="Tully B.J."/>
            <person name="Graham E.D."/>
            <person name="Heidelberg J.F."/>
        </authorList>
    </citation>
    <scope>NUCLEOTIDE SEQUENCE [LARGE SCALE GENOMIC DNA]</scope>
</reference>
<organism evidence="2 3">
    <name type="scientific">Candidatus Iainarchaeum sp</name>
    <dbReference type="NCBI Taxonomy" id="3101447"/>
    <lineage>
        <taxon>Archaea</taxon>
        <taxon>Candidatus Iainarchaeota</taxon>
        <taxon>Candidatus Iainarchaeia</taxon>
        <taxon>Candidatus Iainarchaeales</taxon>
        <taxon>Candidatus Iainarchaeaceae</taxon>
        <taxon>Candidatus Iainarchaeum</taxon>
    </lineage>
</organism>
<evidence type="ECO:0000256" key="1">
    <source>
        <dbReference type="SAM" id="Phobius"/>
    </source>
</evidence>
<feature type="transmembrane region" description="Helical" evidence="1">
    <location>
        <begin position="187"/>
        <end position="208"/>
    </location>
</feature>
<name>A0A2D6M1M3_9ARCH</name>
<proteinExistence type="predicted"/>
<feature type="transmembrane region" description="Helical" evidence="1">
    <location>
        <begin position="120"/>
        <end position="142"/>
    </location>
</feature>
<sequence length="276" mass="30949">MKMKKATKIFLLFFAWLAVLLIVSLSEIQGALLTLASLPIQTIIGLVLFFLFTVTIMTFAVKVAVKSAGIELNFKEAAKYFFKSSFIDNLTLEVLPFGEVYLSRELSKNFNKKFSETVKVAFLLVACSYAGFGSLIVLAFLGLDLIGFVGWLSSIVVLSGLLYLLSKNLKVWEKLGAKTLKTVLFKEILILTVLHSIIFLVNALMFSFVTSADAGRYVASFFVASFIPFPSAFEITNTVFQLETYAQVFILTSVFRLFSFWLINFIGVGYFYRESK</sequence>
<feature type="transmembrane region" description="Helical" evidence="1">
    <location>
        <begin position="40"/>
        <end position="65"/>
    </location>
</feature>
<feature type="transmembrane region" description="Helical" evidence="1">
    <location>
        <begin position="245"/>
        <end position="272"/>
    </location>
</feature>
<dbReference type="AlphaFoldDB" id="A0A2D6M1M3"/>
<evidence type="ECO:0000313" key="2">
    <source>
        <dbReference type="EMBL" id="MAG22323.1"/>
    </source>
</evidence>
<comment type="caution">
    <text evidence="2">The sequence shown here is derived from an EMBL/GenBank/DDBJ whole genome shotgun (WGS) entry which is preliminary data.</text>
</comment>
<keyword evidence="1" id="KW-0472">Membrane</keyword>
<dbReference type="Proteomes" id="UP000226592">
    <property type="component" value="Unassembled WGS sequence"/>
</dbReference>
<protein>
    <submittedName>
        <fullName evidence="2">Uncharacterized protein</fullName>
    </submittedName>
</protein>
<feature type="transmembrane region" description="Helical" evidence="1">
    <location>
        <begin position="148"/>
        <end position="166"/>
    </location>
</feature>
<gene>
    <name evidence="2" type="ORF">CL943_03400</name>
</gene>
<keyword evidence="1" id="KW-0812">Transmembrane</keyword>